<dbReference type="Proteomes" id="UP000030780">
    <property type="component" value="Unassembled WGS sequence"/>
</dbReference>
<evidence type="ECO:0000313" key="2">
    <source>
        <dbReference type="Proteomes" id="UP000030780"/>
    </source>
</evidence>
<dbReference type="AlphaFoldDB" id="M7VZL2"/>
<accession>M7VZL2</accession>
<evidence type="ECO:0000313" key="1">
    <source>
        <dbReference type="EMBL" id="EMS10840.1"/>
    </source>
</evidence>
<dbReference type="VEuPathDB" id="AmoebaDB:KM1_247380"/>
<name>M7VZL2_ENTHI</name>
<organism evidence="1 2">
    <name type="scientific">Entamoeba histolytica HM-3:IMSS</name>
    <dbReference type="NCBI Taxonomy" id="885315"/>
    <lineage>
        <taxon>Eukaryota</taxon>
        <taxon>Amoebozoa</taxon>
        <taxon>Evosea</taxon>
        <taxon>Archamoebae</taxon>
        <taxon>Mastigamoebida</taxon>
        <taxon>Entamoebidae</taxon>
        <taxon>Entamoeba</taxon>
    </lineage>
</organism>
<protein>
    <submittedName>
        <fullName evidence="1">Uncharacterized protein</fullName>
    </submittedName>
</protein>
<reference evidence="1 2" key="1">
    <citation type="submission" date="2013-01" db="EMBL/GenBank/DDBJ databases">
        <authorList>
            <person name="Inman J."/>
            <person name="Zafar N."/>
            <person name="Lorenzi H."/>
            <person name="Caler E."/>
        </authorList>
    </citation>
    <scope>NUCLEOTIDE SEQUENCE [LARGE SCALE GENOMIC DNA]</scope>
    <source>
        <strain evidence="1 2">HM-3:IMSS</strain>
    </source>
</reference>
<gene>
    <name evidence="1" type="ORF">KM1_247380</name>
</gene>
<sequence length="140" mass="16617">MDFRQLTRYTYRRNHSLYKYKQTKAFLSSIKNDILKCNFHTKMKLVKLNEKKTMYLTDEHPNYLISSVTGSSLQLFPTQSSNILSFIHKGTANVQLGKELKFRFGHYKNSKSYYQDSTSYKRVCRKSESHSNSKLFLFDE</sequence>
<proteinExistence type="predicted"/>
<dbReference type="EMBL" id="KB638895">
    <property type="protein sequence ID" value="EMS10840.1"/>
    <property type="molecule type" value="Genomic_DNA"/>
</dbReference>